<evidence type="ECO:0000256" key="1">
    <source>
        <dbReference type="SAM" id="MobiDB-lite"/>
    </source>
</evidence>
<feature type="transmembrane region" description="Helical" evidence="2">
    <location>
        <begin position="47"/>
        <end position="65"/>
    </location>
</feature>
<evidence type="ECO:0000313" key="4">
    <source>
        <dbReference type="WBParaSite" id="SPAL_0001090800.1"/>
    </source>
</evidence>
<evidence type="ECO:0000313" key="3">
    <source>
        <dbReference type="Proteomes" id="UP000046392"/>
    </source>
</evidence>
<keyword evidence="2" id="KW-0812">Transmembrane</keyword>
<dbReference type="Proteomes" id="UP000046392">
    <property type="component" value="Unplaced"/>
</dbReference>
<reference evidence="4" key="1">
    <citation type="submission" date="2017-02" db="UniProtKB">
        <authorList>
            <consortium name="WormBaseParasite"/>
        </authorList>
    </citation>
    <scope>IDENTIFICATION</scope>
</reference>
<dbReference type="STRING" id="174720.A0A0N5BYQ9"/>
<dbReference type="AlphaFoldDB" id="A0A0N5BYQ9"/>
<accession>A0A0N5BYQ9</accession>
<organism evidence="3 4">
    <name type="scientific">Strongyloides papillosus</name>
    <name type="common">Intestinal threadworm</name>
    <dbReference type="NCBI Taxonomy" id="174720"/>
    <lineage>
        <taxon>Eukaryota</taxon>
        <taxon>Metazoa</taxon>
        <taxon>Ecdysozoa</taxon>
        <taxon>Nematoda</taxon>
        <taxon>Chromadorea</taxon>
        <taxon>Rhabditida</taxon>
        <taxon>Tylenchina</taxon>
        <taxon>Panagrolaimomorpha</taxon>
        <taxon>Strongyloidoidea</taxon>
        <taxon>Strongyloididae</taxon>
        <taxon>Strongyloides</taxon>
    </lineage>
</organism>
<dbReference type="WBParaSite" id="SPAL_0001090800.1">
    <property type="protein sequence ID" value="SPAL_0001090800.1"/>
    <property type="gene ID" value="SPAL_0001090800"/>
</dbReference>
<proteinExistence type="predicted"/>
<protein>
    <submittedName>
        <fullName evidence="4">Uncharacterized protein</fullName>
    </submittedName>
</protein>
<keyword evidence="2" id="KW-0472">Membrane</keyword>
<sequence length="245" mass="28143">MKNVRKYSYENNLNNCTRYIQMISEYIETERWNTYKMSYENLSGSDMYTVVILLLFASIIIILMIRAIKPNDNIDEQVVMMLNLMRARVDIEHNYREKKKLREAKAKIQAWLSDIKQKSAGKLSFKCRSPTQLRCHEHLKNKKSPQNNQLLSSSMVYIPRQKSTSSLNNRQIPISELYPCNSCYSFFVPEIVVTNENHNKESNSSICSLGDFNEDNDALTDASSCPASRPLSSNSGEASISSEIL</sequence>
<evidence type="ECO:0000256" key="2">
    <source>
        <dbReference type="SAM" id="Phobius"/>
    </source>
</evidence>
<keyword evidence="2" id="KW-1133">Transmembrane helix</keyword>
<name>A0A0N5BYQ9_STREA</name>
<feature type="compositionally biased region" description="Low complexity" evidence="1">
    <location>
        <begin position="232"/>
        <end position="245"/>
    </location>
</feature>
<keyword evidence="3" id="KW-1185">Reference proteome</keyword>
<feature type="region of interest" description="Disordered" evidence="1">
    <location>
        <begin position="221"/>
        <end position="245"/>
    </location>
</feature>